<dbReference type="GeneID" id="5015342"/>
<dbReference type="InterPro" id="IPR056861">
    <property type="entry name" value="HMCN1-like_VWA"/>
</dbReference>
<feature type="domain" description="VWFA" evidence="7">
    <location>
        <begin position="238"/>
        <end position="319"/>
    </location>
</feature>
<dbReference type="Pfam" id="PF02816">
    <property type="entry name" value="Alpha_kinase"/>
    <property type="match status" value="1"/>
</dbReference>
<dbReference type="InterPro" id="IPR052969">
    <property type="entry name" value="Thr-specific_kinase-like"/>
</dbReference>
<dbReference type="PROSITE" id="PS50234">
    <property type="entry name" value="VWFA"/>
    <property type="match status" value="1"/>
</dbReference>
<sequence>MNYHQRIKELCPFNIQCKDEVCNFLHPRCLAGVCIWCLQNNKEKCDGTLLNLSNKELRSYLQQQKINGVFAMNLCKKQNQCEDKQNCRFLHRKWAEGICIQDIIDECSNTETCQLQHVSWELVKKEAYAQFNIHNTNPESIENTGNHKLPDNLCIQYLTGVCEFYTSCSKIHVDWECLKNSSYTDIRDTRRKSCLFEQSTSIMVQSEKFTRSDVANAYFDKIYTNQIKKMVQKAQVIDVLFIIDITGSMQRWLTSAKSNIHKIIEEFQTQIDKKKNIVRTAIVAYRDFGDEDNMLYREFTSDTKIIFEFLNQLQAKGGGDDPEDVIGALEKGFRLNISKDVESVLCTFLICDNPCHGPYHENLQDEHFDKVKKGDLEKIMQKYFNLKKFNFFTCYKITDATDLMFNKMQTTFPTLKITVSTPDDFKQQVIFSLQQSLKQSETKTSNTQQTQRIRANFSKSKPFEMSNSLLKDNNIDYWKNFQKQQEQNSVEGETLLIINKNQEILPEKDRGQLCQIFKLFDVVLNRNLVLKLPYYIIESYNKQKELSQKENEDYQLFIKKRYISLLIAQQLADSFRQKTQSIEGAPPIFYVSPIIYELQTPFMGVTKLFAETYIDLPNFCEWKKYTNNTKYADQDEYYYTSFSHYSYEATQGKLIITDLQGKNNILSDPSIHTIDEEIREMLGYDETDFKENGVLLFFQQQHRYCHNFCKKLNLKPFQDCQELSSNSNNIIEINKSISWGCDDVVYVICQVCGEFQDLKYDDYLKKHSCTCDNCLEDKEPILLTCICCRKQFKCFYNQEVKVGKIPSKCDQCISKCVKGNLECVYCSCYCESRVNNKQVGDDKIAICNEGVRFLNALKCSKCNQLYNYEVQITADDYKISVYVCKNCKQLK</sequence>
<comment type="subcellular location">
    <subcellularLocation>
        <location evidence="1">Secreted</location>
    </subcellularLocation>
</comment>
<dbReference type="PANTHER" id="PTHR47763:SF5">
    <property type="entry name" value="CHROMOSOME UNDETERMINED SCAFFOLD_25, WHOLE GENOME SHOTGUN SEQUENCE"/>
    <property type="match status" value="1"/>
</dbReference>
<protein>
    <recommendedName>
        <fullName evidence="11">Alpha-type protein kinase domain-containing protein</fullName>
    </recommendedName>
</protein>
<evidence type="ECO:0000259" key="8">
    <source>
        <dbReference type="PROSITE" id="PS51158"/>
    </source>
</evidence>
<keyword evidence="3" id="KW-0723">Serine/threonine-protein kinase</keyword>
<dbReference type="CDD" id="cd00198">
    <property type="entry name" value="vWFA"/>
    <property type="match status" value="1"/>
</dbReference>
<dbReference type="Pfam" id="PF25106">
    <property type="entry name" value="VWA_4"/>
    <property type="match status" value="1"/>
</dbReference>
<dbReference type="SUPFAM" id="SSF53300">
    <property type="entry name" value="vWA-like"/>
    <property type="match status" value="1"/>
</dbReference>
<evidence type="ECO:0000256" key="3">
    <source>
        <dbReference type="ARBA" id="ARBA00022527"/>
    </source>
</evidence>
<dbReference type="InterPro" id="IPR011009">
    <property type="entry name" value="Kinase-like_dom_sf"/>
</dbReference>
<keyword evidence="5" id="KW-0732">Signal</keyword>
<dbReference type="Proteomes" id="UP000000600">
    <property type="component" value="Unassembled WGS sequence"/>
</dbReference>
<dbReference type="SUPFAM" id="SSF56112">
    <property type="entry name" value="Protein kinase-like (PK-like)"/>
    <property type="match status" value="1"/>
</dbReference>
<evidence type="ECO:0000259" key="7">
    <source>
        <dbReference type="PROSITE" id="PS50234"/>
    </source>
</evidence>
<keyword evidence="6" id="KW-0418">Kinase</keyword>
<dbReference type="RefSeq" id="XP_001429558.1">
    <property type="nucleotide sequence ID" value="XM_001429521.1"/>
</dbReference>
<dbReference type="KEGG" id="ptm:GSPATT00032392001"/>
<dbReference type="OMA" id="NPFNEIA"/>
<evidence type="ECO:0008006" key="11">
    <source>
        <dbReference type="Google" id="ProtNLM"/>
    </source>
</evidence>
<dbReference type="AlphaFoldDB" id="A0BUE3"/>
<dbReference type="PROSITE" id="PS51158">
    <property type="entry name" value="ALPHA_KINASE"/>
    <property type="match status" value="1"/>
</dbReference>
<dbReference type="InterPro" id="IPR036465">
    <property type="entry name" value="vWFA_dom_sf"/>
</dbReference>
<dbReference type="Gene3D" id="3.40.50.410">
    <property type="entry name" value="von Willebrand factor, type A domain"/>
    <property type="match status" value="1"/>
</dbReference>
<organism evidence="9 10">
    <name type="scientific">Paramecium tetraurelia</name>
    <dbReference type="NCBI Taxonomy" id="5888"/>
    <lineage>
        <taxon>Eukaryota</taxon>
        <taxon>Sar</taxon>
        <taxon>Alveolata</taxon>
        <taxon>Ciliophora</taxon>
        <taxon>Intramacronucleata</taxon>
        <taxon>Oligohymenophorea</taxon>
        <taxon>Peniculida</taxon>
        <taxon>Parameciidae</taxon>
        <taxon>Paramecium</taxon>
    </lineage>
</organism>
<name>A0BUE3_PARTE</name>
<evidence type="ECO:0000256" key="1">
    <source>
        <dbReference type="ARBA" id="ARBA00004613"/>
    </source>
</evidence>
<dbReference type="OrthoDB" id="299639at2759"/>
<dbReference type="InterPro" id="IPR002035">
    <property type="entry name" value="VWF_A"/>
</dbReference>
<dbReference type="GO" id="GO:0004674">
    <property type="term" value="F:protein serine/threonine kinase activity"/>
    <property type="evidence" value="ECO:0007669"/>
    <property type="project" value="UniProtKB-KW"/>
</dbReference>
<dbReference type="Gene3D" id="3.20.200.10">
    <property type="entry name" value="MHCK/EF2 kinase"/>
    <property type="match status" value="1"/>
</dbReference>
<proteinExistence type="predicted"/>
<dbReference type="PANTHER" id="PTHR47763">
    <property type="entry name" value="ALPHA-PROTEIN KINASE VWKA"/>
    <property type="match status" value="1"/>
</dbReference>
<evidence type="ECO:0000256" key="6">
    <source>
        <dbReference type="ARBA" id="ARBA00022777"/>
    </source>
</evidence>
<dbReference type="GO" id="GO:0005524">
    <property type="term" value="F:ATP binding"/>
    <property type="evidence" value="ECO:0007669"/>
    <property type="project" value="InterPro"/>
</dbReference>
<keyword evidence="2" id="KW-0964">Secreted</keyword>
<evidence type="ECO:0000313" key="9">
    <source>
        <dbReference type="EMBL" id="CAK62160.1"/>
    </source>
</evidence>
<dbReference type="HOGENOM" id="CLU_324271_0_0_1"/>
<dbReference type="EMBL" id="CT868018">
    <property type="protein sequence ID" value="CAK62160.1"/>
    <property type="molecule type" value="Genomic_DNA"/>
</dbReference>
<reference evidence="9 10" key="1">
    <citation type="journal article" date="2006" name="Nature">
        <title>Global trends of whole-genome duplications revealed by the ciliate Paramecium tetraurelia.</title>
        <authorList>
            <consortium name="Genoscope"/>
            <person name="Aury J.-M."/>
            <person name="Jaillon O."/>
            <person name="Duret L."/>
            <person name="Noel B."/>
            <person name="Jubin C."/>
            <person name="Porcel B.M."/>
            <person name="Segurens B."/>
            <person name="Daubin V."/>
            <person name="Anthouard V."/>
            <person name="Aiach N."/>
            <person name="Arnaiz O."/>
            <person name="Billaut A."/>
            <person name="Beisson J."/>
            <person name="Blanc I."/>
            <person name="Bouhouche K."/>
            <person name="Camara F."/>
            <person name="Duharcourt S."/>
            <person name="Guigo R."/>
            <person name="Gogendeau D."/>
            <person name="Katinka M."/>
            <person name="Keller A.-M."/>
            <person name="Kissmehl R."/>
            <person name="Klotz C."/>
            <person name="Koll F."/>
            <person name="Le Moue A."/>
            <person name="Lepere C."/>
            <person name="Malinsky S."/>
            <person name="Nowacki M."/>
            <person name="Nowak J.K."/>
            <person name="Plattner H."/>
            <person name="Poulain J."/>
            <person name="Ruiz F."/>
            <person name="Serrano V."/>
            <person name="Zagulski M."/>
            <person name="Dessen P."/>
            <person name="Betermier M."/>
            <person name="Weissenbach J."/>
            <person name="Scarpelli C."/>
            <person name="Schachter V."/>
            <person name="Sperling L."/>
            <person name="Meyer E."/>
            <person name="Cohen J."/>
            <person name="Wincker P."/>
        </authorList>
    </citation>
    <scope>NUCLEOTIDE SEQUENCE [LARGE SCALE GENOMIC DNA]</scope>
    <source>
        <strain evidence="9 10">Stock d4-2</strain>
    </source>
</reference>
<accession>A0BUE3</accession>
<evidence type="ECO:0000256" key="4">
    <source>
        <dbReference type="ARBA" id="ARBA00022679"/>
    </source>
</evidence>
<dbReference type="eggNOG" id="ENOG502S673">
    <property type="taxonomic scope" value="Eukaryota"/>
</dbReference>
<keyword evidence="10" id="KW-1185">Reference proteome</keyword>
<keyword evidence="4" id="KW-0808">Transferase</keyword>
<dbReference type="CDD" id="cd04515">
    <property type="entry name" value="Alpha_kinase"/>
    <property type="match status" value="1"/>
</dbReference>
<dbReference type="SMART" id="SM00811">
    <property type="entry name" value="Alpha_kinase"/>
    <property type="match status" value="1"/>
</dbReference>
<evidence type="ECO:0000313" key="10">
    <source>
        <dbReference type="Proteomes" id="UP000000600"/>
    </source>
</evidence>
<evidence type="ECO:0000256" key="2">
    <source>
        <dbReference type="ARBA" id="ARBA00022525"/>
    </source>
</evidence>
<dbReference type="InterPro" id="IPR004166">
    <property type="entry name" value="a-kinase_dom"/>
</dbReference>
<evidence type="ECO:0000256" key="5">
    <source>
        <dbReference type="ARBA" id="ARBA00022729"/>
    </source>
</evidence>
<dbReference type="InParanoid" id="A0BUE3"/>
<feature type="domain" description="Alpha-type protein kinase" evidence="8">
    <location>
        <begin position="480"/>
        <end position="717"/>
    </location>
</feature>
<gene>
    <name evidence="9" type="ORF">GSPATT00032392001</name>
</gene>